<dbReference type="PANTHER" id="PTHR45952">
    <property type="entry name" value="ALUMINUM INDUCED PROTEIN WITH YGL AND LRDR MOTIFS"/>
    <property type="match status" value="1"/>
</dbReference>
<dbReference type="Pfam" id="PF12481">
    <property type="entry name" value="DUF3700"/>
    <property type="match status" value="1"/>
</dbReference>
<sequence length="404" mass="44663">MAEDYDPEHSFHCVVTRKVSRPPLVMLSPYRDFEANVDDRLTQGLTDRGEDSMDLEAVKNIVKGLVTYSGECEAEKKYKTLFRGGMGLAVRPKVSMSHQKGARSWGKTLMKFKKKNLFAKAAQREHQSMMEEKKLEAENKVMSENDVICIVNGEIRNQKDLELWHGVSSYDSVSDFVLALYMKGFAVANAPNADRTTARFLFSCKGDFSIIVHDVKREYLLIAQSRSGTLPLYWGTAFTDGSLMISTQEDAIEELASAGPCRGKFPRGSFYESHQIWEKAPEWTNDVHLNRRGSVTSFMRRISEMMYLKPVDGEGHVAPNTLANGLHLSCRTAEDEDVTDLTAVSSPMANSIVFGRGGAETIVETQGPDEKKASGLEKSSLSNSTTAVEASETAPAAVAATTVM</sequence>
<name>A0A7S0MRP2_9CHLO</name>
<feature type="domain" description="DUF3700" evidence="2">
    <location>
        <begin position="99"/>
        <end position="274"/>
    </location>
</feature>
<dbReference type="SUPFAM" id="SSF56235">
    <property type="entry name" value="N-terminal nucleophile aminohydrolases (Ntn hydrolases)"/>
    <property type="match status" value="1"/>
</dbReference>
<gene>
    <name evidence="3" type="ORF">POBO1169_LOCUS536</name>
</gene>
<organism evidence="3">
    <name type="scientific">Pyramimonas obovata</name>
    <dbReference type="NCBI Taxonomy" id="1411642"/>
    <lineage>
        <taxon>Eukaryota</taxon>
        <taxon>Viridiplantae</taxon>
        <taxon>Chlorophyta</taxon>
        <taxon>Pyramimonadophyceae</taxon>
        <taxon>Pyramimonadales</taxon>
        <taxon>Pyramimonadaceae</taxon>
        <taxon>Pyramimonas</taxon>
        <taxon>Pyramimonas incertae sedis</taxon>
    </lineage>
</organism>
<evidence type="ECO:0000259" key="2">
    <source>
        <dbReference type="Pfam" id="PF12481"/>
    </source>
</evidence>
<proteinExistence type="predicted"/>
<accession>A0A7S0MRP2</accession>
<dbReference type="EMBL" id="HBFA01001152">
    <property type="protein sequence ID" value="CAD8648383.1"/>
    <property type="molecule type" value="Transcribed_RNA"/>
</dbReference>
<dbReference type="InterPro" id="IPR024286">
    <property type="entry name" value="DUF3700"/>
</dbReference>
<feature type="region of interest" description="Disordered" evidence="1">
    <location>
        <begin position="365"/>
        <end position="392"/>
    </location>
</feature>
<dbReference type="InterPro" id="IPR029055">
    <property type="entry name" value="Ntn_hydrolases_N"/>
</dbReference>
<dbReference type="InterPro" id="IPR044828">
    <property type="entry name" value="TSJT1-like"/>
</dbReference>
<evidence type="ECO:0000313" key="3">
    <source>
        <dbReference type="EMBL" id="CAD8648383.1"/>
    </source>
</evidence>
<dbReference type="Gene3D" id="3.60.20.10">
    <property type="entry name" value="Glutamine Phosphoribosylpyrophosphate, subunit 1, domain 1"/>
    <property type="match status" value="1"/>
</dbReference>
<dbReference type="PANTHER" id="PTHR45952:SF4">
    <property type="entry name" value="ALUMINUM INDUCED PROTEIN WITH YGL AND LRDR MOTIFS"/>
    <property type="match status" value="1"/>
</dbReference>
<dbReference type="AlphaFoldDB" id="A0A7S0MRP2"/>
<reference evidence="3" key="1">
    <citation type="submission" date="2021-01" db="EMBL/GenBank/DDBJ databases">
        <authorList>
            <person name="Corre E."/>
            <person name="Pelletier E."/>
            <person name="Niang G."/>
            <person name="Scheremetjew M."/>
            <person name="Finn R."/>
            <person name="Kale V."/>
            <person name="Holt S."/>
            <person name="Cochrane G."/>
            <person name="Meng A."/>
            <person name="Brown T."/>
            <person name="Cohen L."/>
        </authorList>
    </citation>
    <scope>NUCLEOTIDE SEQUENCE</scope>
    <source>
        <strain evidence="3">CCMP722</strain>
    </source>
</reference>
<evidence type="ECO:0000256" key="1">
    <source>
        <dbReference type="SAM" id="MobiDB-lite"/>
    </source>
</evidence>
<protein>
    <recommendedName>
        <fullName evidence="2">DUF3700 domain-containing protein</fullName>
    </recommendedName>
</protein>